<dbReference type="InterPro" id="IPR004360">
    <property type="entry name" value="Glyas_Fos-R_dOase_dom"/>
</dbReference>
<gene>
    <name evidence="2" type="ORF">NK718_14045</name>
</gene>
<evidence type="ECO:0000259" key="1">
    <source>
        <dbReference type="PROSITE" id="PS51819"/>
    </source>
</evidence>
<dbReference type="InterPro" id="IPR029068">
    <property type="entry name" value="Glyas_Bleomycin-R_OHBP_Dase"/>
</dbReference>
<accession>A0ABT1LDR6</accession>
<dbReference type="PANTHER" id="PTHR43279:SF1">
    <property type="entry name" value="CATECHOL-2,3-DIOXYGENASE"/>
    <property type="match status" value="1"/>
</dbReference>
<dbReference type="PROSITE" id="PS51819">
    <property type="entry name" value="VOC"/>
    <property type="match status" value="2"/>
</dbReference>
<evidence type="ECO:0000313" key="2">
    <source>
        <dbReference type="EMBL" id="MCP8939645.1"/>
    </source>
</evidence>
<dbReference type="CDD" id="cd16359">
    <property type="entry name" value="VOC_BsCatE_like_C"/>
    <property type="match status" value="1"/>
</dbReference>
<keyword evidence="3" id="KW-1185">Reference proteome</keyword>
<sequence>MSAQSSTAPVHSPRDFGSPVLAAAPHRVGVVTLVVNDLDKVRRFYEETIGLKPLAGPAGGVLLGVDAGPLLALRHEPGARRRSPREAGLFHTAFLMPERADLGAWIAHAAARGWRIHGASDHGVSEALYFADPEGNGIELYVDRPAAAWRGDGPTVRMGTEALDLDSLVEAGRGRRWSGFPAGGTVGHLHLQVGALAPAERFYGELLGFDVSCRYPGATFFGSGGYHHQLAANIWNSRGAEPRADLATGLAGFEILAKDDATVAAARRRLDEAGVATADADGGGFSVTEPWGARVTVRPERDAG</sequence>
<evidence type="ECO:0000313" key="3">
    <source>
        <dbReference type="Proteomes" id="UP001205890"/>
    </source>
</evidence>
<comment type="caution">
    <text evidence="2">The sequence shown here is derived from an EMBL/GenBank/DDBJ whole genome shotgun (WGS) entry which is preliminary data.</text>
</comment>
<organism evidence="2 3">
    <name type="scientific">Alsobacter ponti</name>
    <dbReference type="NCBI Taxonomy" id="2962936"/>
    <lineage>
        <taxon>Bacteria</taxon>
        <taxon>Pseudomonadati</taxon>
        <taxon>Pseudomonadota</taxon>
        <taxon>Alphaproteobacteria</taxon>
        <taxon>Hyphomicrobiales</taxon>
        <taxon>Alsobacteraceae</taxon>
        <taxon>Alsobacter</taxon>
    </lineage>
</organism>
<feature type="domain" description="VOC" evidence="1">
    <location>
        <begin position="185"/>
        <end position="304"/>
    </location>
</feature>
<reference evidence="2 3" key="1">
    <citation type="submission" date="2022-07" db="EMBL/GenBank/DDBJ databases">
        <authorList>
            <person name="Li W.-J."/>
            <person name="Deng Q.-Q."/>
        </authorList>
    </citation>
    <scope>NUCLEOTIDE SEQUENCE [LARGE SCALE GENOMIC DNA]</scope>
    <source>
        <strain evidence="2 3">SYSU M60028</strain>
    </source>
</reference>
<dbReference type="Pfam" id="PF00903">
    <property type="entry name" value="Glyoxalase"/>
    <property type="match status" value="2"/>
</dbReference>
<dbReference type="Proteomes" id="UP001205890">
    <property type="component" value="Unassembled WGS sequence"/>
</dbReference>
<protein>
    <submittedName>
        <fullName evidence="2">VOC family protein</fullName>
    </submittedName>
</protein>
<dbReference type="PANTHER" id="PTHR43279">
    <property type="entry name" value="CATECHOL-2,3-DIOXYGENASE"/>
    <property type="match status" value="1"/>
</dbReference>
<dbReference type="SUPFAM" id="SSF54593">
    <property type="entry name" value="Glyoxalase/Bleomycin resistance protein/Dihydroxybiphenyl dioxygenase"/>
    <property type="match status" value="2"/>
</dbReference>
<dbReference type="InterPro" id="IPR037523">
    <property type="entry name" value="VOC_core"/>
</dbReference>
<proteinExistence type="predicted"/>
<dbReference type="EMBL" id="JANCLU010000013">
    <property type="protein sequence ID" value="MCP8939645.1"/>
    <property type="molecule type" value="Genomic_DNA"/>
</dbReference>
<name>A0ABT1LDR6_9HYPH</name>
<feature type="domain" description="VOC" evidence="1">
    <location>
        <begin position="27"/>
        <end position="143"/>
    </location>
</feature>
<dbReference type="RefSeq" id="WP_254743464.1">
    <property type="nucleotide sequence ID" value="NZ_JANCLU010000013.1"/>
</dbReference>
<dbReference type="Gene3D" id="3.10.180.10">
    <property type="entry name" value="2,3-Dihydroxybiphenyl 1,2-Dioxygenase, domain 1"/>
    <property type="match status" value="2"/>
</dbReference>